<reference evidence="1 2" key="1">
    <citation type="submission" date="2014-04" db="EMBL/GenBank/DDBJ databases">
        <title>Genome evolution of avian class.</title>
        <authorList>
            <person name="Zhang G."/>
            <person name="Li C."/>
        </authorList>
    </citation>
    <scope>NUCLEOTIDE SEQUENCE [LARGE SCALE GENOMIC DNA]</scope>
    <source>
        <strain evidence="1">BGI_N310</strain>
    </source>
</reference>
<keyword evidence="2" id="KW-1185">Reference proteome</keyword>
<proteinExistence type="predicted"/>
<dbReference type="AlphaFoldDB" id="A0A091NPQ5"/>
<sequence>PTGHPSPECHYRHQPLGTHLVPFVAHTGGRQLSSFNFIFYTSTPSNSYLPFYTAQKPTCGYRFHPGTDHTRKVIDVPSANVVKWRPI</sequence>
<dbReference type="PANTHER" id="PTHR35444">
    <property type="entry name" value="RIKEN CDNA 1700001C19 GENE"/>
    <property type="match status" value="1"/>
</dbReference>
<organism evidence="1 2">
    <name type="scientific">Acanthisitta chloris</name>
    <name type="common">rifleman</name>
    <dbReference type="NCBI Taxonomy" id="57068"/>
    <lineage>
        <taxon>Eukaryota</taxon>
        <taxon>Metazoa</taxon>
        <taxon>Chordata</taxon>
        <taxon>Craniata</taxon>
        <taxon>Vertebrata</taxon>
        <taxon>Euteleostomi</taxon>
        <taxon>Archelosauria</taxon>
        <taxon>Archosauria</taxon>
        <taxon>Dinosauria</taxon>
        <taxon>Saurischia</taxon>
        <taxon>Theropoda</taxon>
        <taxon>Coelurosauria</taxon>
        <taxon>Aves</taxon>
        <taxon>Neognathae</taxon>
        <taxon>Neoaves</taxon>
        <taxon>Telluraves</taxon>
        <taxon>Australaves</taxon>
        <taxon>Passeriformes</taxon>
        <taxon>Acanthisittidae</taxon>
        <taxon>Acanthisitta</taxon>
    </lineage>
</organism>
<feature type="non-terminal residue" evidence="1">
    <location>
        <position position="87"/>
    </location>
</feature>
<feature type="non-terminal residue" evidence="1">
    <location>
        <position position="1"/>
    </location>
</feature>
<dbReference type="PANTHER" id="PTHR35444:SF1">
    <property type="entry name" value="RIKEN CDNA 1700001C19 GENE"/>
    <property type="match status" value="1"/>
</dbReference>
<protein>
    <submittedName>
        <fullName evidence="1">Uncharacterized protein</fullName>
    </submittedName>
</protein>
<accession>A0A091NPQ5</accession>
<name>A0A091NPQ5_9PASS</name>
<dbReference type="EMBL" id="KK838449">
    <property type="protein sequence ID" value="KFP81500.1"/>
    <property type="molecule type" value="Genomic_DNA"/>
</dbReference>
<dbReference type="Pfam" id="PF22581">
    <property type="entry name" value="CIMIP3"/>
    <property type="match status" value="1"/>
</dbReference>
<gene>
    <name evidence="1" type="ORF">N310_12992</name>
</gene>
<evidence type="ECO:0000313" key="1">
    <source>
        <dbReference type="EMBL" id="KFP81500.1"/>
    </source>
</evidence>
<dbReference type="Proteomes" id="UP000053537">
    <property type="component" value="Unassembled WGS sequence"/>
</dbReference>
<evidence type="ECO:0000313" key="2">
    <source>
        <dbReference type="Proteomes" id="UP000053537"/>
    </source>
</evidence>
<dbReference type="InterPro" id="IPR054446">
    <property type="entry name" value="CIMIP3-like"/>
</dbReference>